<accession>A0A517QUH3</accession>
<dbReference type="KEGG" id="tpol:Mal48_45290"/>
<dbReference type="Proteomes" id="UP000315724">
    <property type="component" value="Chromosome"/>
</dbReference>
<organism evidence="1 2">
    <name type="scientific">Thalassoglobus polymorphus</name>
    <dbReference type="NCBI Taxonomy" id="2527994"/>
    <lineage>
        <taxon>Bacteria</taxon>
        <taxon>Pseudomonadati</taxon>
        <taxon>Planctomycetota</taxon>
        <taxon>Planctomycetia</taxon>
        <taxon>Planctomycetales</taxon>
        <taxon>Planctomycetaceae</taxon>
        <taxon>Thalassoglobus</taxon>
    </lineage>
</organism>
<dbReference type="RefSeq" id="WP_145204517.1">
    <property type="nucleotide sequence ID" value="NZ_CP036267.1"/>
</dbReference>
<sequence length="161" mass="18361">MSFDVSWLWHTGSGSSGGDYAGTDEDVRHHYYKDGQWVAGYRSPGEGDRFESNTYTEGTFYGAAYDLRQADQIKITITNNGTHNPNWYPEYVFFQVGDDILGAWAATIRTWIRHDEWTQYALYDAYDFVNASEELKEMVAKLSGLRGKTNTEIEDSPADLQ</sequence>
<dbReference type="AlphaFoldDB" id="A0A517QUH3"/>
<reference evidence="1 2" key="1">
    <citation type="submission" date="2019-02" db="EMBL/GenBank/DDBJ databases">
        <title>Deep-cultivation of Planctomycetes and their phenomic and genomic characterization uncovers novel biology.</title>
        <authorList>
            <person name="Wiegand S."/>
            <person name="Jogler M."/>
            <person name="Boedeker C."/>
            <person name="Pinto D."/>
            <person name="Vollmers J."/>
            <person name="Rivas-Marin E."/>
            <person name="Kohn T."/>
            <person name="Peeters S.H."/>
            <person name="Heuer A."/>
            <person name="Rast P."/>
            <person name="Oberbeckmann S."/>
            <person name="Bunk B."/>
            <person name="Jeske O."/>
            <person name="Meyerdierks A."/>
            <person name="Storesund J.E."/>
            <person name="Kallscheuer N."/>
            <person name="Luecker S."/>
            <person name="Lage O.M."/>
            <person name="Pohl T."/>
            <person name="Merkel B.J."/>
            <person name="Hornburger P."/>
            <person name="Mueller R.-W."/>
            <person name="Bruemmer F."/>
            <person name="Labrenz M."/>
            <person name="Spormann A.M."/>
            <person name="Op den Camp H."/>
            <person name="Overmann J."/>
            <person name="Amann R."/>
            <person name="Jetten M.S.M."/>
            <person name="Mascher T."/>
            <person name="Medema M.H."/>
            <person name="Devos D.P."/>
            <person name="Kaster A.-K."/>
            <person name="Ovreas L."/>
            <person name="Rohde M."/>
            <person name="Galperin M.Y."/>
            <person name="Jogler C."/>
        </authorList>
    </citation>
    <scope>NUCLEOTIDE SEQUENCE [LARGE SCALE GENOMIC DNA]</scope>
    <source>
        <strain evidence="1 2">Mal48</strain>
    </source>
</reference>
<evidence type="ECO:0000313" key="1">
    <source>
        <dbReference type="EMBL" id="QDT35253.1"/>
    </source>
</evidence>
<gene>
    <name evidence="1" type="ORF">Mal48_45290</name>
</gene>
<protein>
    <submittedName>
        <fullName evidence="1">Uncharacterized protein</fullName>
    </submittedName>
</protein>
<evidence type="ECO:0000313" key="2">
    <source>
        <dbReference type="Proteomes" id="UP000315724"/>
    </source>
</evidence>
<dbReference type="EMBL" id="CP036267">
    <property type="protein sequence ID" value="QDT35253.1"/>
    <property type="molecule type" value="Genomic_DNA"/>
</dbReference>
<keyword evidence="2" id="KW-1185">Reference proteome</keyword>
<name>A0A517QUH3_9PLAN</name>
<proteinExistence type="predicted"/>